<evidence type="ECO:0000313" key="7">
    <source>
        <dbReference type="Proteomes" id="UP000183794"/>
    </source>
</evidence>
<dbReference type="RefSeq" id="WP_075518379.1">
    <property type="nucleotide sequence ID" value="NZ_FPLD01000102.1"/>
</dbReference>
<organism evidence="6 7">
    <name type="scientific">Moritella viscosa</name>
    <dbReference type="NCBI Taxonomy" id="80854"/>
    <lineage>
        <taxon>Bacteria</taxon>
        <taxon>Pseudomonadati</taxon>
        <taxon>Pseudomonadota</taxon>
        <taxon>Gammaproteobacteria</taxon>
        <taxon>Alteromonadales</taxon>
        <taxon>Moritellaceae</taxon>
        <taxon>Moritella</taxon>
    </lineage>
</organism>
<reference evidence="6 7" key="1">
    <citation type="submission" date="2016-11" db="EMBL/GenBank/DDBJ databases">
        <authorList>
            <person name="Jaros S."/>
            <person name="Januszkiewicz K."/>
            <person name="Wedrychowicz H."/>
        </authorList>
    </citation>
    <scope>NUCLEOTIDE SEQUENCE [LARGE SCALE GENOMIC DNA]</scope>
    <source>
        <strain evidence="6">NVI 5450</strain>
    </source>
</reference>
<sequence length="138" mass="15308">MSKILGGCLCGSVKFEITNDFSQFHLCHCQQCQKITGSAHASNLFCQSEHITWLAGTGKTKRFDYPDRHFSRVFCTECGTGLPYLVNKGKTLIVPAGSLDVDKETVFNVAPQDNIFWHERAAWYDAALAAPTFAGFPK</sequence>
<accession>A0A1L0C886</accession>
<evidence type="ECO:0000256" key="3">
    <source>
        <dbReference type="ARBA" id="ARBA00022833"/>
    </source>
</evidence>
<evidence type="ECO:0000256" key="4">
    <source>
        <dbReference type="ARBA" id="ARBA00023239"/>
    </source>
</evidence>
<dbReference type="PROSITE" id="PS51891">
    <property type="entry name" value="CENP_V_GFA"/>
    <property type="match status" value="1"/>
</dbReference>
<dbReference type="Pfam" id="PF04828">
    <property type="entry name" value="GFA"/>
    <property type="match status" value="1"/>
</dbReference>
<dbReference type="AlphaFoldDB" id="A0A1L0C886"/>
<gene>
    <name evidence="6" type="ORF">NVI5450_3624</name>
</gene>
<dbReference type="InterPro" id="IPR011057">
    <property type="entry name" value="Mss4-like_sf"/>
</dbReference>
<dbReference type="InterPro" id="IPR006913">
    <property type="entry name" value="CENP-V/GFA"/>
</dbReference>
<dbReference type="Gene3D" id="3.90.1590.10">
    <property type="entry name" value="glutathione-dependent formaldehyde- activating enzyme (gfa)"/>
    <property type="match status" value="1"/>
</dbReference>
<keyword evidence="2" id="KW-0479">Metal-binding</keyword>
<dbReference type="Proteomes" id="UP000183794">
    <property type="component" value="Unassembled WGS sequence"/>
</dbReference>
<proteinExistence type="inferred from homology"/>
<evidence type="ECO:0000256" key="2">
    <source>
        <dbReference type="ARBA" id="ARBA00022723"/>
    </source>
</evidence>
<dbReference type="SUPFAM" id="SSF51316">
    <property type="entry name" value="Mss4-like"/>
    <property type="match status" value="1"/>
</dbReference>
<evidence type="ECO:0000259" key="5">
    <source>
        <dbReference type="PROSITE" id="PS51891"/>
    </source>
</evidence>
<dbReference type="PANTHER" id="PTHR33337">
    <property type="entry name" value="GFA DOMAIN-CONTAINING PROTEIN"/>
    <property type="match status" value="1"/>
</dbReference>
<name>A0A1L0C886_9GAMM</name>
<dbReference type="OrthoDB" id="4188830at2"/>
<feature type="domain" description="CENP-V/GFA" evidence="5">
    <location>
        <begin position="4"/>
        <end position="113"/>
    </location>
</feature>
<dbReference type="GO" id="GO:0016846">
    <property type="term" value="F:carbon-sulfur lyase activity"/>
    <property type="evidence" value="ECO:0007669"/>
    <property type="project" value="InterPro"/>
</dbReference>
<dbReference type="GO" id="GO:0046872">
    <property type="term" value="F:metal ion binding"/>
    <property type="evidence" value="ECO:0007669"/>
    <property type="project" value="UniProtKB-KW"/>
</dbReference>
<keyword evidence="4" id="KW-0456">Lyase</keyword>
<evidence type="ECO:0000313" key="6">
    <source>
        <dbReference type="EMBL" id="SGZ10944.1"/>
    </source>
</evidence>
<comment type="similarity">
    <text evidence="1">Belongs to the Gfa family.</text>
</comment>
<dbReference type="EMBL" id="FPLD01000102">
    <property type="protein sequence ID" value="SGZ10944.1"/>
    <property type="molecule type" value="Genomic_DNA"/>
</dbReference>
<evidence type="ECO:0000256" key="1">
    <source>
        <dbReference type="ARBA" id="ARBA00005495"/>
    </source>
</evidence>
<protein>
    <recommendedName>
        <fullName evidence="5">CENP-V/GFA domain-containing protein</fullName>
    </recommendedName>
</protein>
<dbReference type="PANTHER" id="PTHR33337:SF40">
    <property type="entry name" value="CENP-V_GFA DOMAIN-CONTAINING PROTEIN-RELATED"/>
    <property type="match status" value="1"/>
</dbReference>
<keyword evidence="3" id="KW-0862">Zinc</keyword>